<comment type="function">
    <text evidence="7">Required for the insertion and/or proper folding and/or complex formation of integral membrane proteins into the membrane. Involved in integration of membrane proteins that insert both dependently and independently of the Sec translocase complex, as well as at least some lipoproteins. Aids folding of multispanning membrane proteins.</text>
</comment>
<sequence length="254" mass="27590">MNIYAFPPIAFLIHAAQWALTHISDLFVPLAGGASTALAVVALTVLVRVLLLPVGISQVRAALARERLAPRMRELQQRHRGRPEELQKRMMELYAEEGTSPVAGCLPALAQMPVLMAIYGLFILPTIDGLPNTLLSQTFMGIELGSGFVGLLRTGGLTATTVLVYLLVVAAIAVVAHFSRRALAPQLESQTAEPQPGMPDMRGVMRTMSFMPFMTAVIALFVPLAAALYLMTTTAWSLGERLLLRRFLTARRPG</sequence>
<evidence type="ECO:0000256" key="5">
    <source>
        <dbReference type="ARBA" id="ARBA00022989"/>
    </source>
</evidence>
<evidence type="ECO:0000256" key="1">
    <source>
        <dbReference type="ARBA" id="ARBA00004141"/>
    </source>
</evidence>
<evidence type="ECO:0000256" key="7">
    <source>
        <dbReference type="ARBA" id="ARBA00025034"/>
    </source>
</evidence>
<dbReference type="NCBIfam" id="TIGR03592">
    <property type="entry name" value="yidC_oxa1_cterm"/>
    <property type="match status" value="1"/>
</dbReference>
<feature type="transmembrane region" description="Helical" evidence="13">
    <location>
        <begin position="98"/>
        <end position="122"/>
    </location>
</feature>
<evidence type="ECO:0000256" key="10">
    <source>
        <dbReference type="ARBA" id="ARBA00033245"/>
    </source>
</evidence>
<evidence type="ECO:0000256" key="2">
    <source>
        <dbReference type="ARBA" id="ARBA00010527"/>
    </source>
</evidence>
<feature type="transmembrane region" description="Helical" evidence="13">
    <location>
        <begin position="37"/>
        <end position="63"/>
    </location>
</feature>
<organism evidence="15 16">
    <name type="scientific">Brevibacterium salitolerans</name>
    <dbReference type="NCBI Taxonomy" id="1403566"/>
    <lineage>
        <taxon>Bacteria</taxon>
        <taxon>Bacillati</taxon>
        <taxon>Actinomycetota</taxon>
        <taxon>Actinomycetes</taxon>
        <taxon>Micrococcales</taxon>
        <taxon>Brevibacteriaceae</taxon>
        <taxon>Brevibacterium</taxon>
    </lineage>
</organism>
<dbReference type="PANTHER" id="PTHR12428:SF65">
    <property type="entry name" value="CYTOCHROME C OXIDASE ASSEMBLY PROTEIN COX18, MITOCHONDRIAL"/>
    <property type="match status" value="1"/>
</dbReference>
<evidence type="ECO:0000256" key="11">
    <source>
        <dbReference type="ARBA" id="ARBA00033342"/>
    </source>
</evidence>
<keyword evidence="16" id="KW-1185">Reference proteome</keyword>
<proteinExistence type="inferred from homology"/>
<comment type="caution">
    <text evidence="15">The sequence shown here is derived from an EMBL/GenBank/DDBJ whole genome shotgun (WGS) entry which is preliminary data.</text>
</comment>
<keyword evidence="5 13" id="KW-1133">Transmembrane helix</keyword>
<evidence type="ECO:0000313" key="15">
    <source>
        <dbReference type="EMBL" id="GAA2100199.1"/>
    </source>
</evidence>
<dbReference type="Pfam" id="PF02096">
    <property type="entry name" value="60KD_IMP"/>
    <property type="match status" value="1"/>
</dbReference>
<dbReference type="InterPro" id="IPR001708">
    <property type="entry name" value="YidC/ALB3/OXA1/COX18"/>
</dbReference>
<evidence type="ECO:0000256" key="8">
    <source>
        <dbReference type="ARBA" id="ARBA00026028"/>
    </source>
</evidence>
<protein>
    <recommendedName>
        <fullName evidence="3">Membrane protein insertase YidC</fullName>
    </recommendedName>
    <alternativeName>
        <fullName evidence="11">Foldase YidC</fullName>
    </alternativeName>
    <alternativeName>
        <fullName evidence="10">Membrane integrase YidC</fullName>
    </alternativeName>
    <alternativeName>
        <fullName evidence="9">Membrane protein YidC</fullName>
    </alternativeName>
</protein>
<comment type="subunit">
    <text evidence="8">Interacts with the Sec translocase complex via SecD. Specifically interacts with transmembrane segments of nascent integral membrane proteins during membrane integration.</text>
</comment>
<evidence type="ECO:0000256" key="6">
    <source>
        <dbReference type="ARBA" id="ARBA00023136"/>
    </source>
</evidence>
<dbReference type="InterPro" id="IPR028055">
    <property type="entry name" value="YidC/Oxa/ALB_C"/>
</dbReference>
<evidence type="ECO:0000256" key="13">
    <source>
        <dbReference type="SAM" id="Phobius"/>
    </source>
</evidence>
<feature type="domain" description="Membrane insertase YidC/Oxa/ALB C-terminal" evidence="14">
    <location>
        <begin position="37"/>
        <end position="245"/>
    </location>
</feature>
<dbReference type="Proteomes" id="UP001500984">
    <property type="component" value="Unassembled WGS sequence"/>
</dbReference>
<evidence type="ECO:0000259" key="14">
    <source>
        <dbReference type="Pfam" id="PF02096"/>
    </source>
</evidence>
<name>A0ABN2WWN5_9MICO</name>
<reference evidence="15 16" key="1">
    <citation type="journal article" date="2019" name="Int. J. Syst. Evol. Microbiol.">
        <title>The Global Catalogue of Microorganisms (GCM) 10K type strain sequencing project: providing services to taxonomists for standard genome sequencing and annotation.</title>
        <authorList>
            <consortium name="The Broad Institute Genomics Platform"/>
            <consortium name="The Broad Institute Genome Sequencing Center for Infectious Disease"/>
            <person name="Wu L."/>
            <person name="Ma J."/>
        </authorList>
    </citation>
    <scope>NUCLEOTIDE SEQUENCE [LARGE SCALE GENOMIC DNA]</scope>
    <source>
        <strain evidence="15 16">JCM 15900</strain>
    </source>
</reference>
<feature type="transmembrane region" description="Helical" evidence="13">
    <location>
        <begin position="210"/>
        <end position="231"/>
    </location>
</feature>
<comment type="subcellular location">
    <subcellularLocation>
        <location evidence="1 12">Membrane</location>
        <topology evidence="1 12">Multi-pass membrane protein</topology>
    </subcellularLocation>
</comment>
<keyword evidence="6 13" id="KW-0472">Membrane</keyword>
<keyword evidence="4 12" id="KW-0812">Transmembrane</keyword>
<dbReference type="PANTHER" id="PTHR12428">
    <property type="entry name" value="OXA1"/>
    <property type="match status" value="1"/>
</dbReference>
<evidence type="ECO:0000256" key="12">
    <source>
        <dbReference type="RuleBase" id="RU003945"/>
    </source>
</evidence>
<evidence type="ECO:0000256" key="4">
    <source>
        <dbReference type="ARBA" id="ARBA00022692"/>
    </source>
</evidence>
<dbReference type="RefSeq" id="WP_291791905.1">
    <property type="nucleotide sequence ID" value="NZ_BAAAPZ010000008.1"/>
</dbReference>
<evidence type="ECO:0000313" key="16">
    <source>
        <dbReference type="Proteomes" id="UP001500984"/>
    </source>
</evidence>
<evidence type="ECO:0000256" key="3">
    <source>
        <dbReference type="ARBA" id="ARBA00015325"/>
    </source>
</evidence>
<feature type="transmembrane region" description="Helical" evidence="13">
    <location>
        <begin position="159"/>
        <end position="179"/>
    </location>
</feature>
<dbReference type="EMBL" id="BAAAPZ010000008">
    <property type="protein sequence ID" value="GAA2100199.1"/>
    <property type="molecule type" value="Genomic_DNA"/>
</dbReference>
<gene>
    <name evidence="15" type="ORF">GCM10009823_22440</name>
</gene>
<comment type="similarity">
    <text evidence="2">Belongs to the OXA1/ALB3/YidC family. Type 1 subfamily.</text>
</comment>
<accession>A0ABN2WWN5</accession>
<evidence type="ECO:0000256" key="9">
    <source>
        <dbReference type="ARBA" id="ARBA00031538"/>
    </source>
</evidence>